<dbReference type="Gene3D" id="3.40.630.30">
    <property type="match status" value="1"/>
</dbReference>
<sequence length="227" mass="25955">MIDYLKPTPWDKRTFHLPTFELTSDKEEALQQTIHKEGHFTLKTDPLTPKEPLRKYGFYYVDTLLEPRCRKEDFLITKRDGTAIAREGSPERAMQIAEQVFVHGRFHRDEQVPSELANLRYKRWLGDLIEQNQIYYLYAYDQSAGFVGYSENKILLLGLDPAFQGKGLAKPFLSLACAKLLESGVEELITSVSAINLASLNLFQTAGFHLVNSIDVYHKLNGKIEAV</sequence>
<reference evidence="2 3" key="1">
    <citation type="submission" date="2022-04" db="EMBL/GenBank/DDBJ databases">
        <title>Halobacillus sp. isolated from saltern.</title>
        <authorList>
            <person name="Won M."/>
            <person name="Lee C.-M."/>
            <person name="Woen H.-Y."/>
            <person name="Kwon S.-W."/>
        </authorList>
    </citation>
    <scope>NUCLEOTIDE SEQUENCE [LARGE SCALE GENOMIC DNA]</scope>
    <source>
        <strain evidence="2 3">SSBR10-3</strain>
    </source>
</reference>
<protein>
    <submittedName>
        <fullName evidence="2">GNAT family N-acetyltransferase</fullName>
    </submittedName>
</protein>
<feature type="domain" description="N-acetyltransferase" evidence="1">
    <location>
        <begin position="76"/>
        <end position="227"/>
    </location>
</feature>
<dbReference type="EMBL" id="CP095073">
    <property type="protein sequence ID" value="UOQ44022.1"/>
    <property type="molecule type" value="Genomic_DNA"/>
</dbReference>
<evidence type="ECO:0000313" key="3">
    <source>
        <dbReference type="Proteomes" id="UP000831787"/>
    </source>
</evidence>
<dbReference type="Proteomes" id="UP000831787">
    <property type="component" value="Chromosome"/>
</dbReference>
<dbReference type="Pfam" id="PF00583">
    <property type="entry name" value="Acetyltransf_1"/>
    <property type="match status" value="1"/>
</dbReference>
<accession>A0ABY4EIZ7</accession>
<gene>
    <name evidence="2" type="ORF">MUN89_19480</name>
</gene>
<name>A0ABY4EIZ7_9BACI</name>
<keyword evidence="3" id="KW-1185">Reference proteome</keyword>
<dbReference type="InterPro" id="IPR016181">
    <property type="entry name" value="Acyl_CoA_acyltransferase"/>
</dbReference>
<proteinExistence type="predicted"/>
<evidence type="ECO:0000313" key="2">
    <source>
        <dbReference type="EMBL" id="UOQ44022.1"/>
    </source>
</evidence>
<dbReference type="PROSITE" id="PS51186">
    <property type="entry name" value="GNAT"/>
    <property type="match status" value="1"/>
</dbReference>
<dbReference type="RefSeq" id="WP_244709648.1">
    <property type="nucleotide sequence ID" value="NZ_CP095073.1"/>
</dbReference>
<dbReference type="InterPro" id="IPR000182">
    <property type="entry name" value="GNAT_dom"/>
</dbReference>
<evidence type="ECO:0000259" key="1">
    <source>
        <dbReference type="PROSITE" id="PS51186"/>
    </source>
</evidence>
<dbReference type="SUPFAM" id="SSF55729">
    <property type="entry name" value="Acyl-CoA N-acyltransferases (Nat)"/>
    <property type="match status" value="1"/>
</dbReference>
<organism evidence="2 3">
    <name type="scientific">Halobacillus salinarum</name>
    <dbReference type="NCBI Taxonomy" id="2932257"/>
    <lineage>
        <taxon>Bacteria</taxon>
        <taxon>Bacillati</taxon>
        <taxon>Bacillota</taxon>
        <taxon>Bacilli</taxon>
        <taxon>Bacillales</taxon>
        <taxon>Bacillaceae</taxon>
        <taxon>Halobacillus</taxon>
    </lineage>
</organism>